<feature type="region of interest" description="Disordered" evidence="1">
    <location>
        <begin position="33"/>
        <end position="58"/>
    </location>
</feature>
<reference evidence="2 3" key="1">
    <citation type="journal article" date="2024" name="IMA Fungus">
        <title>IMA Genome - F19 : A genome assembly and annotation guide to empower mycologists, including annotated draft genome sequences of Ceratocystis pirilliformis, Diaporthe australafricana, Fusarium ophioides, Paecilomyces lecythidis, and Sporothrix stenoceras.</title>
        <authorList>
            <person name="Aylward J."/>
            <person name="Wilson A.M."/>
            <person name="Visagie C.M."/>
            <person name="Spraker J."/>
            <person name="Barnes I."/>
            <person name="Buitendag C."/>
            <person name="Ceriani C."/>
            <person name="Del Mar Angel L."/>
            <person name="du Plessis D."/>
            <person name="Fuchs T."/>
            <person name="Gasser K."/>
            <person name="Kramer D."/>
            <person name="Li W."/>
            <person name="Munsamy K."/>
            <person name="Piso A."/>
            <person name="Price J.L."/>
            <person name="Sonnekus B."/>
            <person name="Thomas C."/>
            <person name="van der Nest A."/>
            <person name="van Dijk A."/>
            <person name="van Heerden A."/>
            <person name="van Vuuren N."/>
            <person name="Yilmaz N."/>
            <person name="Duong T.A."/>
            <person name="van der Merwe N.A."/>
            <person name="Wingfield M.J."/>
            <person name="Wingfield B.D."/>
        </authorList>
    </citation>
    <scope>NUCLEOTIDE SEQUENCE [LARGE SCALE GENOMIC DNA]</scope>
    <source>
        <strain evidence="2 3">CMW 18167</strain>
    </source>
</reference>
<dbReference type="Proteomes" id="UP001583193">
    <property type="component" value="Unassembled WGS sequence"/>
</dbReference>
<dbReference type="EMBL" id="JAVDPF010000071">
    <property type="protein sequence ID" value="KAL1864669.1"/>
    <property type="molecule type" value="Genomic_DNA"/>
</dbReference>
<comment type="caution">
    <text evidence="2">The sequence shown here is derived from an EMBL/GenBank/DDBJ whole genome shotgun (WGS) entry which is preliminary data.</text>
</comment>
<dbReference type="PANTHER" id="PTHR37535">
    <property type="entry name" value="FLUG DOMAIN PROTEIN"/>
    <property type="match status" value="1"/>
</dbReference>
<accession>A0ABR3WM08</accession>
<evidence type="ECO:0000313" key="2">
    <source>
        <dbReference type="EMBL" id="KAL1864669.1"/>
    </source>
</evidence>
<protein>
    <recommendedName>
        <fullName evidence="4">Core-binding (CB) domain-containing protein</fullName>
    </recommendedName>
</protein>
<dbReference type="Pfam" id="PF11917">
    <property type="entry name" value="DUF3435"/>
    <property type="match status" value="1"/>
</dbReference>
<organism evidence="2 3">
    <name type="scientific">Paecilomyces lecythidis</name>
    <dbReference type="NCBI Taxonomy" id="3004212"/>
    <lineage>
        <taxon>Eukaryota</taxon>
        <taxon>Fungi</taxon>
        <taxon>Dikarya</taxon>
        <taxon>Ascomycota</taxon>
        <taxon>Pezizomycotina</taxon>
        <taxon>Eurotiomycetes</taxon>
        <taxon>Eurotiomycetidae</taxon>
        <taxon>Eurotiales</taxon>
        <taxon>Thermoascaceae</taxon>
        <taxon>Paecilomyces</taxon>
    </lineage>
</organism>
<dbReference type="InterPro" id="IPR021842">
    <property type="entry name" value="DUF3435"/>
</dbReference>
<proteinExistence type="predicted"/>
<evidence type="ECO:0000256" key="1">
    <source>
        <dbReference type="SAM" id="MobiDB-lite"/>
    </source>
</evidence>
<gene>
    <name evidence="2" type="ORF">Plec18167_009669</name>
</gene>
<dbReference type="PANTHER" id="PTHR37535:SF2">
    <property type="entry name" value="FINGER DOMAIN PROTEIN, PUTATIVE (AFU_ORTHOLOGUE AFUA_6G09300)-RELATED"/>
    <property type="match status" value="1"/>
</dbReference>
<keyword evidence="3" id="KW-1185">Reference proteome</keyword>
<evidence type="ECO:0008006" key="4">
    <source>
        <dbReference type="Google" id="ProtNLM"/>
    </source>
</evidence>
<name>A0ABR3WM08_9EURO</name>
<feature type="compositionally biased region" description="Acidic residues" evidence="1">
    <location>
        <begin position="37"/>
        <end position="47"/>
    </location>
</feature>
<sequence length="271" mass="31947">MSHLQNLDQQWQRISTNANTLLMISDTIQSCVRHSDPEEDTSDDDISDNGSNEAPIDWMEREQNIDRLAIQQRRYDKKTKDQQDRIWKYWTQFCEETGRNPRKLLAQDPPQVQTSFNFWDYTITRRRGTFKAASTLQTYYNQWTLMRRRMTGLSIPDAFKDAMCGVRDQLADKHGLRIDQQGRTNGLRSEDIFELLRTLWTTTNEDWDPLQLSVYILLAGPTGNRRNALLSLRHCDIQISLLPDPNGKWPRRVMEIRPHKTKSYRGKKKKT</sequence>
<evidence type="ECO:0000313" key="3">
    <source>
        <dbReference type="Proteomes" id="UP001583193"/>
    </source>
</evidence>